<name>A0A1M4Y0F3_9THEO</name>
<proteinExistence type="predicted"/>
<keyword evidence="3" id="KW-1185">Reference proteome</keyword>
<evidence type="ECO:0000313" key="3">
    <source>
        <dbReference type="Proteomes" id="UP000184127"/>
    </source>
</evidence>
<dbReference type="Proteomes" id="UP000184127">
    <property type="component" value="Unassembled WGS sequence"/>
</dbReference>
<feature type="coiled-coil region" evidence="1">
    <location>
        <begin position="25"/>
        <end position="78"/>
    </location>
</feature>
<protein>
    <submittedName>
        <fullName evidence="2">Uncharacterized protein</fullName>
    </submittedName>
</protein>
<evidence type="ECO:0000313" key="2">
    <source>
        <dbReference type="EMBL" id="SHE99053.1"/>
    </source>
</evidence>
<dbReference type="Gene3D" id="3.40.50.10770">
    <property type="entry name" value="Hypothetical protein VC1899 like domain (Restriction endonuclease-like)"/>
    <property type="match status" value="1"/>
</dbReference>
<dbReference type="AlphaFoldDB" id="A0A1M4Y0F3"/>
<keyword evidence="1" id="KW-0175">Coiled coil</keyword>
<sequence length="78" mass="9256">MTLSRYVEDLKDKGGSEYNKEIRRIADIKKKITEWINKKKLEEKENIPAEVKSLVKLKEELEEELEIYLLCSDTLENL</sequence>
<evidence type="ECO:0000256" key="1">
    <source>
        <dbReference type="SAM" id="Coils"/>
    </source>
</evidence>
<organism evidence="2 3">
    <name type="scientific">Thermoanaerobacter uzonensis DSM 18761</name>
    <dbReference type="NCBI Taxonomy" id="1123369"/>
    <lineage>
        <taxon>Bacteria</taxon>
        <taxon>Bacillati</taxon>
        <taxon>Bacillota</taxon>
        <taxon>Clostridia</taxon>
        <taxon>Thermoanaerobacterales</taxon>
        <taxon>Thermoanaerobacteraceae</taxon>
        <taxon>Thermoanaerobacter</taxon>
    </lineage>
</organism>
<accession>A0A1M4Y0F3</accession>
<gene>
    <name evidence="2" type="ORF">SAMN02745195_01597</name>
</gene>
<dbReference type="EMBL" id="FQUR01000012">
    <property type="protein sequence ID" value="SHE99053.1"/>
    <property type="molecule type" value="Genomic_DNA"/>
</dbReference>
<reference evidence="3" key="1">
    <citation type="submission" date="2016-11" db="EMBL/GenBank/DDBJ databases">
        <authorList>
            <person name="Varghese N."/>
            <person name="Submissions S."/>
        </authorList>
    </citation>
    <scope>NUCLEOTIDE SEQUENCE [LARGE SCALE GENOMIC DNA]</scope>
    <source>
        <strain evidence="3">DSM 18761</strain>
    </source>
</reference>